<proteinExistence type="predicted"/>
<name>A0AAW0FPA7_9APHY</name>
<feature type="compositionally biased region" description="Basic and acidic residues" evidence="1">
    <location>
        <begin position="154"/>
        <end position="165"/>
    </location>
</feature>
<feature type="compositionally biased region" description="Low complexity" evidence="1">
    <location>
        <begin position="99"/>
        <end position="110"/>
    </location>
</feature>
<evidence type="ECO:0000313" key="2">
    <source>
        <dbReference type="EMBL" id="KAK7682536.1"/>
    </source>
</evidence>
<dbReference type="AlphaFoldDB" id="A0AAW0FPA7"/>
<feature type="compositionally biased region" description="Pro residues" evidence="1">
    <location>
        <begin position="125"/>
        <end position="134"/>
    </location>
</feature>
<protein>
    <submittedName>
        <fullName evidence="2">Uncharacterized protein</fullName>
    </submittedName>
</protein>
<comment type="caution">
    <text evidence="2">The sequence shown here is derived from an EMBL/GenBank/DDBJ whole genome shotgun (WGS) entry which is preliminary data.</text>
</comment>
<reference evidence="2 3" key="1">
    <citation type="submission" date="2022-09" db="EMBL/GenBank/DDBJ databases">
        <authorList>
            <person name="Palmer J.M."/>
        </authorList>
    </citation>
    <scope>NUCLEOTIDE SEQUENCE [LARGE SCALE GENOMIC DNA]</scope>
    <source>
        <strain evidence="2 3">DSM 7382</strain>
    </source>
</reference>
<dbReference type="Proteomes" id="UP001385951">
    <property type="component" value="Unassembled WGS sequence"/>
</dbReference>
<feature type="region of interest" description="Disordered" evidence="1">
    <location>
        <begin position="1"/>
        <end position="184"/>
    </location>
</feature>
<evidence type="ECO:0000256" key="1">
    <source>
        <dbReference type="SAM" id="MobiDB-lite"/>
    </source>
</evidence>
<accession>A0AAW0FPA7</accession>
<evidence type="ECO:0000313" key="3">
    <source>
        <dbReference type="Proteomes" id="UP001385951"/>
    </source>
</evidence>
<feature type="compositionally biased region" description="Low complexity" evidence="1">
    <location>
        <begin position="135"/>
        <end position="144"/>
    </location>
</feature>
<dbReference type="EMBL" id="JASBNA010000035">
    <property type="protein sequence ID" value="KAK7682536.1"/>
    <property type="molecule type" value="Genomic_DNA"/>
</dbReference>
<feature type="compositionally biased region" description="Polar residues" evidence="1">
    <location>
        <begin position="1"/>
        <end position="20"/>
    </location>
</feature>
<feature type="compositionally biased region" description="Polar residues" evidence="1">
    <location>
        <begin position="72"/>
        <end position="86"/>
    </location>
</feature>
<organism evidence="2 3">
    <name type="scientific">Cerrena zonata</name>
    <dbReference type="NCBI Taxonomy" id="2478898"/>
    <lineage>
        <taxon>Eukaryota</taxon>
        <taxon>Fungi</taxon>
        <taxon>Dikarya</taxon>
        <taxon>Basidiomycota</taxon>
        <taxon>Agaricomycotina</taxon>
        <taxon>Agaricomycetes</taxon>
        <taxon>Polyporales</taxon>
        <taxon>Cerrenaceae</taxon>
        <taxon>Cerrena</taxon>
    </lineage>
</organism>
<gene>
    <name evidence="2" type="ORF">QCA50_014336</name>
</gene>
<keyword evidence="3" id="KW-1185">Reference proteome</keyword>
<sequence>MTSSQSDSNVPKPTKISVTYSHADPRLMPCLNPVSLEVGPARNYEDYRATSPKPSLQQRPISPPTKLRRRNPSQTNSMDLRATTSPEPRLPAEDNVGRSSTPSSPIMSSPPTTPSKLIKRNPHKGLPPLPPSSPSPSRTRSLPSETQKRSPARTSRDTNRSDGPRSHSRNMTLDSFAAPNWGCQQPFGLASRFVEDFDKSVDAESQTPNKLRRKRPA</sequence>